<reference evidence="3" key="2">
    <citation type="journal article" date="2011" name="PLoS Pathog.">
        <title>Comparative genomics yields insights into niche adaptation of plant vascular wilt pathogens.</title>
        <authorList>
            <person name="Klosterman S.J."/>
            <person name="Subbarao K.V."/>
            <person name="Kang S."/>
            <person name="Veronese P."/>
            <person name="Gold S.E."/>
            <person name="Thomma B.P.H.J."/>
            <person name="Chen Z."/>
            <person name="Henrissat B."/>
            <person name="Lee Y.-H."/>
            <person name="Park J."/>
            <person name="Garcia-Pedrajas M.D."/>
            <person name="Barbara D.J."/>
            <person name="Anchieta A."/>
            <person name="de Jonge R."/>
            <person name="Santhanam P."/>
            <person name="Maruthachalam K."/>
            <person name="Atallah Z."/>
            <person name="Amyotte S.G."/>
            <person name="Paz Z."/>
            <person name="Inderbitzin P."/>
            <person name="Hayes R.J."/>
            <person name="Heiman D.I."/>
            <person name="Young S."/>
            <person name="Zeng Q."/>
            <person name="Engels R."/>
            <person name="Galagan J."/>
            <person name="Cuomo C.A."/>
            <person name="Dobinson K.F."/>
            <person name="Ma L.-J."/>
        </authorList>
    </citation>
    <scope>NUCLEOTIDE SEQUENCE [LARGE SCALE GENOMIC DNA]</scope>
    <source>
        <strain evidence="3">VdLs.17 / ATCC MYA-4575 / FGSC 10137</strain>
    </source>
</reference>
<organism evidence="2 3">
    <name type="scientific">Verticillium dahliae (strain VdLs.17 / ATCC MYA-4575 / FGSC 10137)</name>
    <name type="common">Verticillium wilt</name>
    <dbReference type="NCBI Taxonomy" id="498257"/>
    <lineage>
        <taxon>Eukaryota</taxon>
        <taxon>Fungi</taxon>
        <taxon>Dikarya</taxon>
        <taxon>Ascomycota</taxon>
        <taxon>Pezizomycotina</taxon>
        <taxon>Sordariomycetes</taxon>
        <taxon>Hypocreomycetidae</taxon>
        <taxon>Glomerellales</taxon>
        <taxon>Plectosphaerellaceae</taxon>
        <taxon>Verticillium</taxon>
    </lineage>
</organism>
<gene>
    <name evidence="2" type="ORF">VDAG_10520</name>
</gene>
<feature type="region of interest" description="Disordered" evidence="1">
    <location>
        <begin position="1"/>
        <end position="26"/>
    </location>
</feature>
<reference evidence="2 3" key="1">
    <citation type="submission" date="2008-03" db="EMBL/GenBank/DDBJ databases">
        <title>The Genome Sequence of Verticillium dahliae VdLs.17.</title>
        <authorList>
            <consortium name="The Broad Institute Genome Sequencing Platform"/>
            <person name="Ma L.-J.J."/>
            <person name="Klosterman S.J."/>
            <person name="Subbarao K."/>
            <person name="Dobinson K."/>
            <person name="Veronese P."/>
            <person name="Kang S."/>
            <person name="Gold S.E."/>
            <person name="Young S."/>
            <person name="Jaffe D."/>
            <person name="Gnerre S."/>
            <person name="Berlin A."/>
            <person name="Heiman D."/>
            <person name="Hepburn T."/>
            <person name="Sykes S."/>
            <person name="Alvarado L."/>
            <person name="Kodira C.D."/>
            <person name="Lander E."/>
            <person name="Galagan J."/>
            <person name="Nusbaum C."/>
            <person name="Birren B."/>
        </authorList>
    </citation>
    <scope>NUCLEOTIDE SEQUENCE [LARGE SCALE GENOMIC DNA]</scope>
    <source>
        <strain evidence="3">VdLs.17 / ATCC MYA-4575 / FGSC 10137</strain>
    </source>
</reference>
<accession>G2XK38</accession>
<dbReference type="HOGENOM" id="CLU_2689688_0_0_1"/>
<protein>
    <submittedName>
        <fullName evidence="2">Uncharacterized protein</fullName>
    </submittedName>
</protein>
<name>G2XK38_VERDV</name>
<sequence length="74" mass="8347">MRGGETSWFTSQEPGTETRPWHRGWTMPRTRHSQKFCVVTRIQWGTPDYGFSDSTQVVITAGTITGELTRTAAT</sequence>
<dbReference type="RefSeq" id="XP_009657903.1">
    <property type="nucleotide sequence ID" value="XM_009659608.1"/>
</dbReference>
<keyword evidence="3" id="KW-1185">Reference proteome</keyword>
<evidence type="ECO:0000313" key="3">
    <source>
        <dbReference type="Proteomes" id="UP000001611"/>
    </source>
</evidence>
<dbReference type="EMBL" id="DS572738">
    <property type="protein sequence ID" value="EGY21538.1"/>
    <property type="molecule type" value="Genomic_DNA"/>
</dbReference>
<dbReference type="KEGG" id="vda:VDAG_10520"/>
<dbReference type="AlphaFoldDB" id="G2XK38"/>
<dbReference type="InParanoid" id="G2XK38"/>
<dbReference type="GeneID" id="20711983"/>
<evidence type="ECO:0000256" key="1">
    <source>
        <dbReference type="SAM" id="MobiDB-lite"/>
    </source>
</evidence>
<evidence type="ECO:0000313" key="2">
    <source>
        <dbReference type="EMBL" id="EGY21538.1"/>
    </source>
</evidence>
<dbReference type="Proteomes" id="UP000001611">
    <property type="component" value="Unassembled WGS sequence"/>
</dbReference>
<proteinExistence type="predicted"/>